<dbReference type="InterPro" id="IPR036388">
    <property type="entry name" value="WH-like_DNA-bd_sf"/>
</dbReference>
<protein>
    <submittedName>
        <fullName evidence="1">Transcriptional regulator</fullName>
    </submittedName>
</protein>
<dbReference type="InterPro" id="IPR011991">
    <property type="entry name" value="ArsR-like_HTH"/>
</dbReference>
<dbReference type="RefSeq" id="WP_006840277.1">
    <property type="nucleotide sequence ID" value="NZ_JALXKV010000018.1"/>
</dbReference>
<dbReference type="InterPro" id="IPR036390">
    <property type="entry name" value="WH_DNA-bd_sf"/>
</dbReference>
<organism evidence="1 2">
    <name type="scientific">Corynebacterium sanguinis</name>
    <dbReference type="NCBI Taxonomy" id="2594913"/>
    <lineage>
        <taxon>Bacteria</taxon>
        <taxon>Bacillati</taxon>
        <taxon>Actinomycetota</taxon>
        <taxon>Actinomycetes</taxon>
        <taxon>Mycobacteriales</taxon>
        <taxon>Corynebacteriaceae</taxon>
        <taxon>Corynebacterium</taxon>
    </lineage>
</organism>
<dbReference type="SUPFAM" id="SSF46785">
    <property type="entry name" value="Winged helix' DNA-binding domain"/>
    <property type="match status" value="1"/>
</dbReference>
<name>A0A6C1TYG5_9CORY</name>
<accession>A0A6C1TYG5</accession>
<comment type="caution">
    <text evidence="1">The sequence shown here is derived from an EMBL/GenBank/DDBJ whole genome shotgun (WGS) entry which is preliminary data.</text>
</comment>
<dbReference type="Proteomes" id="UP000336646">
    <property type="component" value="Unassembled WGS sequence"/>
</dbReference>
<dbReference type="PANTHER" id="PTHR30363:SF28">
    <property type="entry name" value="TRANSCRIPTIONAL REGULATORY PROTEIN-RELATED"/>
    <property type="match status" value="1"/>
</dbReference>
<gene>
    <name evidence="1" type="ORF">EKI59_02865</name>
</gene>
<dbReference type="PANTHER" id="PTHR30363">
    <property type="entry name" value="HTH-TYPE TRANSCRIPTIONAL REGULATOR SRLR-RELATED"/>
    <property type="match status" value="1"/>
</dbReference>
<dbReference type="Gene3D" id="1.10.10.10">
    <property type="entry name" value="Winged helix-like DNA-binding domain superfamily/Winged helix DNA-binding domain"/>
    <property type="match status" value="1"/>
</dbReference>
<proteinExistence type="predicted"/>
<dbReference type="Pfam" id="PF13412">
    <property type="entry name" value="HTH_24"/>
    <property type="match status" value="1"/>
</dbReference>
<dbReference type="AlphaFoldDB" id="A0A6C1TYG5"/>
<dbReference type="EMBL" id="RXIR01000004">
    <property type="protein sequence ID" value="TVS29571.1"/>
    <property type="molecule type" value="Genomic_DNA"/>
</dbReference>
<dbReference type="OrthoDB" id="3375207at2"/>
<reference evidence="1 2" key="1">
    <citation type="submission" date="2018-12" db="EMBL/GenBank/DDBJ databases">
        <title>Corynebacterium sanguinis sp. nov., a clinically-associated and environmental corynebacterium.</title>
        <authorList>
            <person name="Gonzales-Siles L."/>
            <person name="Jaen-Luchoro D."/>
            <person name="Cardew S."/>
            <person name="Inganas E."/>
            <person name="Ohlen M."/>
            <person name="Jensie-Markopolous S."/>
            <person name="Pinyeiro-Iglesias B."/>
            <person name="Molin K."/>
            <person name="Skovbjerg S."/>
            <person name="Svensson-Stadler L."/>
            <person name="Funke G."/>
            <person name="Moore E.R.B."/>
        </authorList>
    </citation>
    <scope>NUCLEOTIDE SEQUENCE [LARGE SCALE GENOMIC DNA]</scope>
    <source>
        <strain evidence="1 2">58734</strain>
    </source>
</reference>
<dbReference type="InterPro" id="IPR050313">
    <property type="entry name" value="Carb_Metab_HTH_regulators"/>
</dbReference>
<sequence>MARNAEQTRSIGGQTRREVMSLLLKHGPVSAADLGVHLGLSAAGVRRHLDKLVDEQIAETCEPNPVAGEEASRGRPAKHYRLTDDGREHFGSQYDSLAADAIDIVRQIGGDEAVKELARARIDKILEGVEPAAESGEDIEAVARDLADALDDNGYAATVTRAGMGIQICQHHCPVSAVAARHPEICEAEHEAISELVGKHVQPLAMIADGNGICTTNIPLVAVGKTAAARETHTERSGDLD</sequence>
<dbReference type="CDD" id="cd00090">
    <property type="entry name" value="HTH_ARSR"/>
    <property type="match status" value="1"/>
</dbReference>
<evidence type="ECO:0000313" key="1">
    <source>
        <dbReference type="EMBL" id="TVS29571.1"/>
    </source>
</evidence>
<evidence type="ECO:0000313" key="2">
    <source>
        <dbReference type="Proteomes" id="UP000336646"/>
    </source>
</evidence>